<dbReference type="Pfam" id="PF01925">
    <property type="entry name" value="TauE"/>
    <property type="match status" value="1"/>
</dbReference>
<evidence type="ECO:0000313" key="7">
    <source>
        <dbReference type="Proteomes" id="UP000190888"/>
    </source>
</evidence>
<evidence type="ECO:0000256" key="5">
    <source>
        <dbReference type="RuleBase" id="RU363041"/>
    </source>
</evidence>
<keyword evidence="2 5" id="KW-0812">Transmembrane</keyword>
<keyword evidence="5" id="KW-1003">Cell membrane</keyword>
<feature type="transmembrane region" description="Helical" evidence="5">
    <location>
        <begin position="110"/>
        <end position="128"/>
    </location>
</feature>
<keyword evidence="4 5" id="KW-0472">Membrane</keyword>
<evidence type="ECO:0000256" key="3">
    <source>
        <dbReference type="ARBA" id="ARBA00022989"/>
    </source>
</evidence>
<dbReference type="RefSeq" id="WP_078831336.1">
    <property type="nucleotide sequence ID" value="NZ_FUWH01000005.1"/>
</dbReference>
<organism evidence="6 7">
    <name type="scientific">Sediminibacterium ginsengisoli</name>
    <dbReference type="NCBI Taxonomy" id="413434"/>
    <lineage>
        <taxon>Bacteria</taxon>
        <taxon>Pseudomonadati</taxon>
        <taxon>Bacteroidota</taxon>
        <taxon>Chitinophagia</taxon>
        <taxon>Chitinophagales</taxon>
        <taxon>Chitinophagaceae</taxon>
        <taxon>Sediminibacterium</taxon>
    </lineage>
</organism>
<evidence type="ECO:0000256" key="1">
    <source>
        <dbReference type="ARBA" id="ARBA00004141"/>
    </source>
</evidence>
<proteinExistence type="inferred from homology"/>
<accession>A0A1T4NVQ7</accession>
<dbReference type="InterPro" id="IPR051598">
    <property type="entry name" value="TSUP/Inactive_protease-like"/>
</dbReference>
<feature type="transmembrane region" description="Helical" evidence="5">
    <location>
        <begin position="72"/>
        <end position="90"/>
    </location>
</feature>
<dbReference type="GO" id="GO:0005886">
    <property type="term" value="C:plasma membrane"/>
    <property type="evidence" value="ECO:0007669"/>
    <property type="project" value="UniProtKB-SubCell"/>
</dbReference>
<gene>
    <name evidence="6" type="ORF">SAMN04488132_1052</name>
</gene>
<dbReference type="OrthoDB" id="8559161at2"/>
<feature type="transmembrane region" description="Helical" evidence="5">
    <location>
        <begin position="149"/>
        <end position="175"/>
    </location>
</feature>
<comment type="subcellular location">
    <subcellularLocation>
        <location evidence="5">Cell membrane</location>
        <topology evidence="5">Multi-pass membrane protein</topology>
    </subcellularLocation>
    <subcellularLocation>
        <location evidence="1">Membrane</location>
        <topology evidence="1">Multi-pass membrane protein</topology>
    </subcellularLocation>
</comment>
<dbReference type="InterPro" id="IPR002781">
    <property type="entry name" value="TM_pro_TauE-like"/>
</dbReference>
<sequence>MEIAGYITALLIGISLGLIGGGGSILTIPVLVYLFHIQPTLATGYSLFIVGCSSLTGAALNYRKGHINLRAAFFFGVSSIITVVLIRKFVIPAIPDHLFNIGSWQVSRSLATMLLFAIVMIIASLNMLRKEPLKEQDCGEVKKIPLGKAVIKGIETGILTGFLGAGGGFIIIPVLLFSFRLTMKEAIGTSLLIIAMNSLFGFVSDLYHQSFNWVLLLSVTAIAVAGTVTGALLGTKIAGEKLKRGFGWFVLIMGCFIIVKELLGGH</sequence>
<keyword evidence="3 5" id="KW-1133">Transmembrane helix</keyword>
<keyword evidence="7" id="KW-1185">Reference proteome</keyword>
<feature type="transmembrane region" description="Helical" evidence="5">
    <location>
        <begin position="245"/>
        <end position="263"/>
    </location>
</feature>
<feature type="transmembrane region" description="Helical" evidence="5">
    <location>
        <begin position="41"/>
        <end position="60"/>
    </location>
</feature>
<dbReference type="PANTHER" id="PTHR43701">
    <property type="entry name" value="MEMBRANE TRANSPORTER PROTEIN MJ0441-RELATED"/>
    <property type="match status" value="1"/>
</dbReference>
<evidence type="ECO:0000256" key="2">
    <source>
        <dbReference type="ARBA" id="ARBA00022692"/>
    </source>
</evidence>
<name>A0A1T4NVQ7_9BACT</name>
<comment type="similarity">
    <text evidence="5">Belongs to the 4-toluene sulfonate uptake permease (TSUP) (TC 2.A.102) family.</text>
</comment>
<dbReference type="AlphaFoldDB" id="A0A1T4NVQ7"/>
<dbReference type="EMBL" id="FUWH01000005">
    <property type="protein sequence ID" value="SJZ83122.1"/>
    <property type="molecule type" value="Genomic_DNA"/>
</dbReference>
<evidence type="ECO:0000256" key="4">
    <source>
        <dbReference type="ARBA" id="ARBA00023136"/>
    </source>
</evidence>
<protein>
    <recommendedName>
        <fullName evidence="5">Probable membrane transporter protein</fullName>
    </recommendedName>
</protein>
<feature type="transmembrane region" description="Helical" evidence="5">
    <location>
        <begin position="187"/>
        <end position="207"/>
    </location>
</feature>
<reference evidence="6 7" key="1">
    <citation type="submission" date="2017-02" db="EMBL/GenBank/DDBJ databases">
        <authorList>
            <person name="Peterson S.W."/>
        </authorList>
    </citation>
    <scope>NUCLEOTIDE SEQUENCE [LARGE SCALE GENOMIC DNA]</scope>
    <source>
        <strain evidence="6 7">DSM 22335</strain>
    </source>
</reference>
<dbReference type="Proteomes" id="UP000190888">
    <property type="component" value="Unassembled WGS sequence"/>
</dbReference>
<dbReference type="PANTHER" id="PTHR43701:SF2">
    <property type="entry name" value="MEMBRANE TRANSPORTER PROTEIN YJNA-RELATED"/>
    <property type="match status" value="1"/>
</dbReference>
<evidence type="ECO:0000313" key="6">
    <source>
        <dbReference type="EMBL" id="SJZ83122.1"/>
    </source>
</evidence>
<dbReference type="STRING" id="413434.SAMN04488132_1052"/>
<feature type="transmembrane region" description="Helical" evidence="5">
    <location>
        <begin position="7"/>
        <end position="35"/>
    </location>
</feature>
<feature type="transmembrane region" description="Helical" evidence="5">
    <location>
        <begin position="214"/>
        <end position="233"/>
    </location>
</feature>